<dbReference type="AlphaFoldDB" id="A0AAV4NJP2"/>
<dbReference type="EMBL" id="BPLQ01001706">
    <property type="protein sequence ID" value="GIX84156.1"/>
    <property type="molecule type" value="Genomic_DNA"/>
</dbReference>
<sequence>MSVDKEKVGNKSYKQMEKNVESKSKSYNQKEEDIGKQKQVISVDGGRLWETKASHISRWRKTLKTKASHITRWRKTLGNKSKSYLQMEEDFGKQKQVI</sequence>
<gene>
    <name evidence="2" type="ORF">CDAR_530421</name>
</gene>
<keyword evidence="3" id="KW-1185">Reference proteome</keyword>
<evidence type="ECO:0000256" key="1">
    <source>
        <dbReference type="SAM" id="MobiDB-lite"/>
    </source>
</evidence>
<accession>A0AAV4NJP2</accession>
<comment type="caution">
    <text evidence="2">The sequence shown here is derived from an EMBL/GenBank/DDBJ whole genome shotgun (WGS) entry which is preliminary data.</text>
</comment>
<reference evidence="2 3" key="1">
    <citation type="submission" date="2021-06" db="EMBL/GenBank/DDBJ databases">
        <title>Caerostris darwini draft genome.</title>
        <authorList>
            <person name="Kono N."/>
            <person name="Arakawa K."/>
        </authorList>
    </citation>
    <scope>NUCLEOTIDE SEQUENCE [LARGE SCALE GENOMIC DNA]</scope>
</reference>
<proteinExistence type="predicted"/>
<dbReference type="Proteomes" id="UP001054837">
    <property type="component" value="Unassembled WGS sequence"/>
</dbReference>
<feature type="region of interest" description="Disordered" evidence="1">
    <location>
        <begin position="1"/>
        <end position="38"/>
    </location>
</feature>
<protein>
    <submittedName>
        <fullName evidence="2">Uncharacterized protein</fullName>
    </submittedName>
</protein>
<feature type="compositionally biased region" description="Basic and acidic residues" evidence="1">
    <location>
        <begin position="1"/>
        <end position="36"/>
    </location>
</feature>
<name>A0AAV4NJP2_9ARAC</name>
<organism evidence="2 3">
    <name type="scientific">Caerostris darwini</name>
    <dbReference type="NCBI Taxonomy" id="1538125"/>
    <lineage>
        <taxon>Eukaryota</taxon>
        <taxon>Metazoa</taxon>
        <taxon>Ecdysozoa</taxon>
        <taxon>Arthropoda</taxon>
        <taxon>Chelicerata</taxon>
        <taxon>Arachnida</taxon>
        <taxon>Araneae</taxon>
        <taxon>Araneomorphae</taxon>
        <taxon>Entelegynae</taxon>
        <taxon>Araneoidea</taxon>
        <taxon>Araneidae</taxon>
        <taxon>Caerostris</taxon>
    </lineage>
</organism>
<evidence type="ECO:0000313" key="2">
    <source>
        <dbReference type="EMBL" id="GIX84156.1"/>
    </source>
</evidence>
<evidence type="ECO:0000313" key="3">
    <source>
        <dbReference type="Proteomes" id="UP001054837"/>
    </source>
</evidence>